<sequence>MLGFDSYFNAFPLYAYDLDERHSISLRIRGRGRGTLIAYKAYVDKSWELIQRTKFSLEDKQDETIKLDTTKHDRSLIYISLTAETDLTIYEADYFITGPQRNKASISAVITTFKRDEAVQSTSRRLQDYLIQNKDLEADFKLLVVDNGGDTDSIPFSSGKVIKNKNYGGAGGFMRGLLEVAENKLSSHVLFMDDDAVFHPENIRRTLSVLRYSQVSNLAVAGAMITDHRKWMMWENGATFNRRCQPMHCGKDLRDFRQVLSTALDNPPNIENKYGGWWYFCFPINCVENWTFPFFVRGDDSYFSLANNFEIIGITGVVSHQECFSVKQTPLTVYLDMRYHLLHHLIFHRLNGRNIKNVYMMWRYFNRFNASYHYETAEAINIAIEDVLSGGKFWERNLDMADKRRQIGTITKNEKVKLNFSWDPNDTVPHGVRNYETTFWVLIRLLTLNGHILPKVVYHKKGRRMPLDFRANVRETFLRPYVVTVDVQTQSGYRVDRSVKKYTRNLLKFLSLAMRLLTRGKKIQNEYHEFAKKTSERQFWASILK</sequence>
<dbReference type="SUPFAM" id="SSF53448">
    <property type="entry name" value="Nucleotide-diphospho-sugar transferases"/>
    <property type="match status" value="1"/>
</dbReference>
<evidence type="ECO:0000313" key="1">
    <source>
        <dbReference type="EMBL" id="OKL42286.1"/>
    </source>
</evidence>
<evidence type="ECO:0008006" key="3">
    <source>
        <dbReference type="Google" id="ProtNLM"/>
    </source>
</evidence>
<dbReference type="AlphaFoldDB" id="A0A1U7JC01"/>
<reference evidence="1 2" key="1">
    <citation type="submission" date="2016-03" db="EMBL/GenBank/DDBJ databases">
        <title>Genome sequence of Nesiotobacter sp. nov., a moderately halophilic alphaproteobacterium isolated from the Yellow Sea, China.</title>
        <authorList>
            <person name="Zhang G."/>
            <person name="Zhang R."/>
        </authorList>
    </citation>
    <scope>NUCLEOTIDE SEQUENCE [LARGE SCALE GENOMIC DNA]</scope>
    <source>
        <strain evidence="1 2">WB1-6</strain>
    </source>
</reference>
<dbReference type="Gene3D" id="3.90.550.60">
    <property type="match status" value="1"/>
</dbReference>
<proteinExistence type="predicted"/>
<dbReference type="EMBL" id="LVVZ01000051">
    <property type="protein sequence ID" value="OKL42286.1"/>
    <property type="molecule type" value="Genomic_DNA"/>
</dbReference>
<gene>
    <name evidence="1" type="ORF">A3843_00940</name>
</gene>
<protein>
    <recommendedName>
        <fullName evidence="3">Glycosyltransferase</fullName>
    </recommendedName>
</protein>
<evidence type="ECO:0000313" key="2">
    <source>
        <dbReference type="Proteomes" id="UP000185783"/>
    </source>
</evidence>
<organism evidence="1 2">
    <name type="scientific">Pseudovibrio exalbescens</name>
    <dbReference type="NCBI Taxonomy" id="197461"/>
    <lineage>
        <taxon>Bacteria</taxon>
        <taxon>Pseudomonadati</taxon>
        <taxon>Pseudomonadota</taxon>
        <taxon>Alphaproteobacteria</taxon>
        <taxon>Hyphomicrobiales</taxon>
        <taxon>Stappiaceae</taxon>
        <taxon>Pseudovibrio</taxon>
    </lineage>
</organism>
<dbReference type="InterPro" id="IPR029044">
    <property type="entry name" value="Nucleotide-diphossugar_trans"/>
</dbReference>
<keyword evidence="2" id="KW-1185">Reference proteome</keyword>
<dbReference type="STRING" id="197461.A3843_00940"/>
<accession>A0A1U7JC01</accession>
<dbReference type="Proteomes" id="UP000185783">
    <property type="component" value="Unassembled WGS sequence"/>
</dbReference>
<name>A0A1U7JC01_9HYPH</name>
<comment type="caution">
    <text evidence="1">The sequence shown here is derived from an EMBL/GenBank/DDBJ whole genome shotgun (WGS) entry which is preliminary data.</text>
</comment>